<dbReference type="InterPro" id="IPR046335">
    <property type="entry name" value="LacI/GalR-like_sensor"/>
</dbReference>
<dbReference type="EMBL" id="CP014209">
    <property type="protein sequence ID" value="ANC32462.1"/>
    <property type="molecule type" value="Genomic_DNA"/>
</dbReference>
<reference evidence="5 6" key="1">
    <citation type="submission" date="2016-01" db="EMBL/GenBank/DDBJ databases">
        <title>Complete genome sequence of a soil Actinobacterium, Isoptericola dokdonensis DS-3.</title>
        <authorList>
            <person name="Kwon S.-K."/>
            <person name="Kim J.F."/>
        </authorList>
    </citation>
    <scope>NUCLEOTIDE SEQUENCE [LARGE SCALE GENOMIC DNA]</scope>
    <source>
        <strain evidence="5 6">DS-3</strain>
    </source>
</reference>
<dbReference type="GO" id="GO:0003700">
    <property type="term" value="F:DNA-binding transcription factor activity"/>
    <property type="evidence" value="ECO:0007669"/>
    <property type="project" value="TreeGrafter"/>
</dbReference>
<dbReference type="Pfam" id="PF13377">
    <property type="entry name" value="Peripla_BP_3"/>
    <property type="match status" value="1"/>
</dbReference>
<dbReference type="SUPFAM" id="SSF53822">
    <property type="entry name" value="Periplasmic binding protein-like I"/>
    <property type="match status" value="1"/>
</dbReference>
<dbReference type="InterPro" id="IPR000843">
    <property type="entry name" value="HTH_LacI"/>
</dbReference>
<keyword evidence="2" id="KW-0238">DNA-binding</keyword>
<dbReference type="Pfam" id="PF00356">
    <property type="entry name" value="LacI"/>
    <property type="match status" value="1"/>
</dbReference>
<dbReference type="SUPFAM" id="SSF47413">
    <property type="entry name" value="lambda repressor-like DNA-binding domains"/>
    <property type="match status" value="1"/>
</dbReference>
<dbReference type="AlphaFoldDB" id="A0A161HSI4"/>
<dbReference type="GO" id="GO:0000976">
    <property type="term" value="F:transcription cis-regulatory region binding"/>
    <property type="evidence" value="ECO:0007669"/>
    <property type="project" value="TreeGrafter"/>
</dbReference>
<dbReference type="PANTHER" id="PTHR30146">
    <property type="entry name" value="LACI-RELATED TRANSCRIPTIONAL REPRESSOR"/>
    <property type="match status" value="1"/>
</dbReference>
<evidence type="ECO:0000313" key="5">
    <source>
        <dbReference type="EMBL" id="ANC32462.1"/>
    </source>
</evidence>
<keyword evidence="3" id="KW-0804">Transcription</keyword>
<name>A0A161HSI4_9MICO</name>
<accession>A0A161HSI4</accession>
<evidence type="ECO:0000256" key="3">
    <source>
        <dbReference type="ARBA" id="ARBA00023163"/>
    </source>
</evidence>
<dbReference type="PATRIC" id="fig|1300344.3.peg.2964"/>
<evidence type="ECO:0000313" key="6">
    <source>
        <dbReference type="Proteomes" id="UP000076794"/>
    </source>
</evidence>
<keyword evidence="6" id="KW-1185">Reference proteome</keyword>
<keyword evidence="1" id="KW-0805">Transcription regulation</keyword>
<dbReference type="CDD" id="cd01392">
    <property type="entry name" value="HTH_LacI"/>
    <property type="match status" value="1"/>
</dbReference>
<dbReference type="PROSITE" id="PS50932">
    <property type="entry name" value="HTH_LACI_2"/>
    <property type="match status" value="1"/>
</dbReference>
<evidence type="ECO:0000256" key="2">
    <source>
        <dbReference type="ARBA" id="ARBA00023125"/>
    </source>
</evidence>
<dbReference type="Proteomes" id="UP000076794">
    <property type="component" value="Chromosome"/>
</dbReference>
<dbReference type="RefSeq" id="WP_068203663.1">
    <property type="nucleotide sequence ID" value="NZ_CP014209.1"/>
</dbReference>
<dbReference type="OrthoDB" id="3288692at2"/>
<proteinExistence type="predicted"/>
<dbReference type="InterPro" id="IPR010982">
    <property type="entry name" value="Lambda_DNA-bd_dom_sf"/>
</dbReference>
<organism evidence="5 6">
    <name type="scientific">Isoptericola dokdonensis DS-3</name>
    <dbReference type="NCBI Taxonomy" id="1300344"/>
    <lineage>
        <taxon>Bacteria</taxon>
        <taxon>Bacillati</taxon>
        <taxon>Actinomycetota</taxon>
        <taxon>Actinomycetes</taxon>
        <taxon>Micrococcales</taxon>
        <taxon>Promicromonosporaceae</taxon>
        <taxon>Isoptericola</taxon>
    </lineage>
</organism>
<feature type="domain" description="HTH lacI-type" evidence="4">
    <location>
        <begin position="3"/>
        <end position="59"/>
    </location>
</feature>
<dbReference type="STRING" id="1300344.I598_2945"/>
<dbReference type="SMART" id="SM00354">
    <property type="entry name" value="HTH_LACI"/>
    <property type="match status" value="1"/>
</dbReference>
<dbReference type="KEGG" id="ido:I598_2945"/>
<dbReference type="Gene3D" id="3.40.50.2300">
    <property type="match status" value="2"/>
</dbReference>
<dbReference type="InterPro" id="IPR028082">
    <property type="entry name" value="Peripla_BP_I"/>
</dbReference>
<gene>
    <name evidence="5" type="primary">galR</name>
    <name evidence="5" type="ORF">I598_2945</name>
</gene>
<dbReference type="Gene3D" id="1.10.260.40">
    <property type="entry name" value="lambda repressor-like DNA-binding domains"/>
    <property type="match status" value="1"/>
</dbReference>
<sequence>MPVTSADVARAAGVSRTTVSYVLNDTPGANISTATRELVRTTAVRLGYAPSAAARALRRGRSDLVVCVLPDWPTGPVVDTVLDLLTDALADRGLFLLVHHHRPSRPLSDLWRAVTPRVVVGLTHFPDEDLRALRQAGIEVVGAGDAGDGGHPGIDAGNQRGLGALQVQHLVERGRRQVAVATTPDRRLREFADLRTDGIRTECARLGLPEPPCVTLDLRLPATQTVRSWVETGVDAVACYNDDVALAVLAGARAAGLAVPGDLAVIGLDDVPAAALAAPPLTSISQPSAAQAAHLAACVEAVLDGAPLPPSPTEPSVVVRRSSS</sequence>
<evidence type="ECO:0000259" key="4">
    <source>
        <dbReference type="PROSITE" id="PS50932"/>
    </source>
</evidence>
<dbReference type="PANTHER" id="PTHR30146:SF153">
    <property type="entry name" value="LACTOSE OPERON REPRESSOR"/>
    <property type="match status" value="1"/>
</dbReference>
<protein>
    <submittedName>
        <fullName evidence="5">HTH-type transcriptional regulator GalR</fullName>
    </submittedName>
</protein>
<evidence type="ECO:0000256" key="1">
    <source>
        <dbReference type="ARBA" id="ARBA00023015"/>
    </source>
</evidence>